<evidence type="ECO:0000259" key="1">
    <source>
        <dbReference type="Pfam" id="PF13622"/>
    </source>
</evidence>
<dbReference type="Pfam" id="PF13622">
    <property type="entry name" value="4HBT_3"/>
    <property type="match status" value="1"/>
</dbReference>
<keyword evidence="4" id="KW-1185">Reference proteome</keyword>
<accession>A0ABR8SA58</accession>
<dbReference type="Pfam" id="PF20789">
    <property type="entry name" value="4HBT_3C"/>
    <property type="match status" value="1"/>
</dbReference>
<protein>
    <submittedName>
        <fullName evidence="3">Thioesterase family protein</fullName>
    </submittedName>
</protein>
<dbReference type="InterPro" id="IPR029069">
    <property type="entry name" value="HotDog_dom_sf"/>
</dbReference>
<dbReference type="InterPro" id="IPR049449">
    <property type="entry name" value="TesB_ACOT8-like_N"/>
</dbReference>
<reference evidence="3 4" key="1">
    <citation type="submission" date="2020-08" db="EMBL/GenBank/DDBJ databases">
        <title>A Genomic Blueprint of the Chicken Gut Microbiome.</title>
        <authorList>
            <person name="Gilroy R."/>
            <person name="Ravi A."/>
            <person name="Getino M."/>
            <person name="Pursley I."/>
            <person name="Horton D.L."/>
            <person name="Alikhan N.-F."/>
            <person name="Baker D."/>
            <person name="Gharbi K."/>
            <person name="Hall N."/>
            <person name="Watson M."/>
            <person name="Adriaenssens E.M."/>
            <person name="Foster-Nyarko E."/>
            <person name="Jarju S."/>
            <person name="Secka A."/>
            <person name="Antonio M."/>
            <person name="Oren A."/>
            <person name="Chaudhuri R."/>
            <person name="La Ragione R.M."/>
            <person name="Hildebrand F."/>
            <person name="Pallen M.J."/>
        </authorList>
    </citation>
    <scope>NUCLEOTIDE SEQUENCE [LARGE SCALE GENOMIC DNA]</scope>
    <source>
        <strain evidence="3 4">Sa2CVA6</strain>
    </source>
</reference>
<name>A0ABR8SA58_9BURK</name>
<dbReference type="InterPro" id="IPR042171">
    <property type="entry name" value="Acyl-CoA_hotdog"/>
</dbReference>
<evidence type="ECO:0000259" key="2">
    <source>
        <dbReference type="Pfam" id="PF20789"/>
    </source>
</evidence>
<feature type="domain" description="Acyl-CoA thioesterase-like C-terminal" evidence="2">
    <location>
        <begin position="135"/>
        <end position="273"/>
    </location>
</feature>
<evidence type="ECO:0000313" key="4">
    <source>
        <dbReference type="Proteomes" id="UP000634919"/>
    </source>
</evidence>
<dbReference type="PANTHER" id="PTHR38110:SF1">
    <property type="entry name" value="THIOESTERASE DOMAIN-CONTAINING PROTEIN"/>
    <property type="match status" value="1"/>
</dbReference>
<feature type="domain" description="Acyl-CoA thioesterase-like N-terminal HotDog" evidence="1">
    <location>
        <begin position="30"/>
        <end position="113"/>
    </location>
</feature>
<comment type="caution">
    <text evidence="3">The sequence shown here is derived from an EMBL/GenBank/DDBJ whole genome shotgun (WGS) entry which is preliminary data.</text>
</comment>
<evidence type="ECO:0000313" key="3">
    <source>
        <dbReference type="EMBL" id="MBD7960346.1"/>
    </source>
</evidence>
<sequence length="276" mass="30670">MTVTDIHPLDAALRMTPQHDGSVHTQAPAAYWNMVGPYGGITAAQMLQAVLQHPQVLGDPLSITVNFAGPVEAGDVRIEATPVRTNRSTQHWTVLMGQRNAQGELVVSTTATVITAVRRETFSLDDIAHPAMPDPQSCERFDTRGAMEWLQRYDMRVVQGAIPKTWDDSGHESISQLWVRDEPARALDFPALTALSDVFFPRVWLRRARRVPAGTVGMTVYFHASSEQLTKQGDKHLLAQASAQAFRNGYFDQTAQLWDSEGSLLATSHQIVYYKE</sequence>
<dbReference type="Gene3D" id="2.40.160.210">
    <property type="entry name" value="Acyl-CoA thioesterase, double hotdog domain"/>
    <property type="match status" value="1"/>
</dbReference>
<dbReference type="InterPro" id="IPR049450">
    <property type="entry name" value="ACOT8-like_C"/>
</dbReference>
<dbReference type="InterPro" id="IPR052389">
    <property type="entry name" value="Sec_Metab_Biosynth-Assoc"/>
</dbReference>
<dbReference type="PANTHER" id="PTHR38110">
    <property type="entry name" value="CHROMOSOME 23, WHOLE GENOME SHOTGUN SEQUENCE"/>
    <property type="match status" value="1"/>
</dbReference>
<proteinExistence type="predicted"/>
<organism evidence="3 4">
    <name type="scientific">Comamonas avium</name>
    <dbReference type="NCBI Taxonomy" id="2762231"/>
    <lineage>
        <taxon>Bacteria</taxon>
        <taxon>Pseudomonadati</taxon>
        <taxon>Pseudomonadota</taxon>
        <taxon>Betaproteobacteria</taxon>
        <taxon>Burkholderiales</taxon>
        <taxon>Comamonadaceae</taxon>
        <taxon>Comamonas</taxon>
    </lineage>
</organism>
<dbReference type="Proteomes" id="UP000634919">
    <property type="component" value="Unassembled WGS sequence"/>
</dbReference>
<dbReference type="SUPFAM" id="SSF54637">
    <property type="entry name" value="Thioesterase/thiol ester dehydrase-isomerase"/>
    <property type="match status" value="2"/>
</dbReference>
<dbReference type="EMBL" id="JACSQK010000003">
    <property type="protein sequence ID" value="MBD7960346.1"/>
    <property type="molecule type" value="Genomic_DNA"/>
</dbReference>
<gene>
    <name evidence="3" type="ORF">H9646_07600</name>
</gene>